<sequence>MKNFVKTVDKTGQALRYLAKKFPRISAAEVKEGVFVAQHIRRLFREEQFNRILNSNEKSARNYLQLLEIKFIGNNKADNYSELTKNLLLSYQK</sequence>
<comment type="caution">
    <text evidence="1">The sequence shown here is derived from an EMBL/GenBank/DDBJ whole genome shotgun (WGS) entry which is preliminary data.</text>
</comment>
<accession>A0A6L2PBK7</accession>
<evidence type="ECO:0000313" key="2">
    <source>
        <dbReference type="Proteomes" id="UP000502823"/>
    </source>
</evidence>
<organism evidence="1 2">
    <name type="scientific">Coptotermes formosanus</name>
    <name type="common">Formosan subterranean termite</name>
    <dbReference type="NCBI Taxonomy" id="36987"/>
    <lineage>
        <taxon>Eukaryota</taxon>
        <taxon>Metazoa</taxon>
        <taxon>Ecdysozoa</taxon>
        <taxon>Arthropoda</taxon>
        <taxon>Hexapoda</taxon>
        <taxon>Insecta</taxon>
        <taxon>Pterygota</taxon>
        <taxon>Neoptera</taxon>
        <taxon>Polyneoptera</taxon>
        <taxon>Dictyoptera</taxon>
        <taxon>Blattodea</taxon>
        <taxon>Blattoidea</taxon>
        <taxon>Termitoidae</taxon>
        <taxon>Rhinotermitidae</taxon>
        <taxon>Coptotermes</taxon>
    </lineage>
</organism>
<dbReference type="OrthoDB" id="6773308at2759"/>
<name>A0A6L2PBK7_COPFO</name>
<evidence type="ECO:0000313" key="1">
    <source>
        <dbReference type="EMBL" id="GFG29879.1"/>
    </source>
</evidence>
<dbReference type="AlphaFoldDB" id="A0A6L2PBK7"/>
<dbReference type="EMBL" id="BLKM01003851">
    <property type="protein sequence ID" value="GFG29879.1"/>
    <property type="molecule type" value="Genomic_DNA"/>
</dbReference>
<reference evidence="2" key="1">
    <citation type="submission" date="2020-01" db="EMBL/GenBank/DDBJ databases">
        <title>Draft genome sequence of the Termite Coptotermes fromosanus.</title>
        <authorList>
            <person name="Itakura S."/>
            <person name="Yosikawa Y."/>
            <person name="Umezawa K."/>
        </authorList>
    </citation>
    <scope>NUCLEOTIDE SEQUENCE [LARGE SCALE GENOMIC DNA]</scope>
</reference>
<dbReference type="InParanoid" id="A0A6L2PBK7"/>
<gene>
    <name evidence="1" type="ORF">Cfor_00537</name>
</gene>
<dbReference type="PANTHER" id="PTHR46114">
    <property type="entry name" value="APPLE DOMAIN-CONTAINING PROTEIN"/>
    <property type="match status" value="1"/>
</dbReference>
<dbReference type="Proteomes" id="UP000502823">
    <property type="component" value="Unassembled WGS sequence"/>
</dbReference>
<dbReference type="PANTHER" id="PTHR46114:SF1">
    <property type="entry name" value="ZAD DOMAIN-CONTAINING PROTEIN"/>
    <property type="match status" value="1"/>
</dbReference>
<protein>
    <submittedName>
        <fullName evidence="1">Uncharacterized protein</fullName>
    </submittedName>
</protein>
<proteinExistence type="predicted"/>
<keyword evidence="2" id="KW-1185">Reference proteome</keyword>